<proteinExistence type="predicted"/>
<dbReference type="InterPro" id="IPR012337">
    <property type="entry name" value="RNaseH-like_sf"/>
</dbReference>
<accession>A0A368G2H5</accession>
<gene>
    <name evidence="2" type="ORF">ANCCAN_16881</name>
</gene>
<dbReference type="AlphaFoldDB" id="A0A368G2H5"/>
<evidence type="ECO:0000313" key="3">
    <source>
        <dbReference type="Proteomes" id="UP000252519"/>
    </source>
</evidence>
<dbReference type="EMBL" id="JOJR01000486">
    <property type="protein sequence ID" value="RCN37240.1"/>
    <property type="molecule type" value="Genomic_DNA"/>
</dbReference>
<keyword evidence="3" id="KW-1185">Reference proteome</keyword>
<dbReference type="SUPFAM" id="SSF53098">
    <property type="entry name" value="Ribonuclease H-like"/>
    <property type="match status" value="1"/>
</dbReference>
<evidence type="ECO:0000259" key="1">
    <source>
        <dbReference type="Pfam" id="PF05699"/>
    </source>
</evidence>
<dbReference type="Pfam" id="PF05699">
    <property type="entry name" value="Dimer_Tnp_hAT"/>
    <property type="match status" value="1"/>
</dbReference>
<feature type="domain" description="HAT C-terminal dimerisation" evidence="1">
    <location>
        <begin position="11"/>
        <end position="75"/>
    </location>
</feature>
<sequence length="187" mass="21402">MSLKRARPSFDSDPILWWRTHKEEFQHLAKVVPSYLHAPATSVDCERLFSMAGIIYGNQRRGRLLGEKARLLLMIKTSSSEGSARTSKSWTYKETTQYGRIVDSESENYDEFRHGWVRTVNNSYTDPILTLASQMDERSDKGRSGYQKIADIIENLLQKAEVKCSLESGEHLAEPNILLDFMPDLLS</sequence>
<dbReference type="Proteomes" id="UP000252519">
    <property type="component" value="Unassembled WGS sequence"/>
</dbReference>
<dbReference type="GO" id="GO:0046983">
    <property type="term" value="F:protein dimerization activity"/>
    <property type="evidence" value="ECO:0007669"/>
    <property type="project" value="InterPro"/>
</dbReference>
<evidence type="ECO:0000313" key="2">
    <source>
        <dbReference type="EMBL" id="RCN37240.1"/>
    </source>
</evidence>
<comment type="caution">
    <text evidence="2">The sequence shown here is derived from an EMBL/GenBank/DDBJ whole genome shotgun (WGS) entry which is preliminary data.</text>
</comment>
<dbReference type="InterPro" id="IPR008906">
    <property type="entry name" value="HATC_C_dom"/>
</dbReference>
<organism evidence="2 3">
    <name type="scientific">Ancylostoma caninum</name>
    <name type="common">Dog hookworm</name>
    <dbReference type="NCBI Taxonomy" id="29170"/>
    <lineage>
        <taxon>Eukaryota</taxon>
        <taxon>Metazoa</taxon>
        <taxon>Ecdysozoa</taxon>
        <taxon>Nematoda</taxon>
        <taxon>Chromadorea</taxon>
        <taxon>Rhabditida</taxon>
        <taxon>Rhabditina</taxon>
        <taxon>Rhabditomorpha</taxon>
        <taxon>Strongyloidea</taxon>
        <taxon>Ancylostomatidae</taxon>
        <taxon>Ancylostomatinae</taxon>
        <taxon>Ancylostoma</taxon>
    </lineage>
</organism>
<name>A0A368G2H5_ANCCA</name>
<reference evidence="2 3" key="1">
    <citation type="submission" date="2014-10" db="EMBL/GenBank/DDBJ databases">
        <title>Draft genome of the hookworm Ancylostoma caninum.</title>
        <authorList>
            <person name="Mitreva M."/>
        </authorList>
    </citation>
    <scope>NUCLEOTIDE SEQUENCE [LARGE SCALE GENOMIC DNA]</scope>
    <source>
        <strain evidence="2 3">Baltimore</strain>
    </source>
</reference>
<protein>
    <submittedName>
        <fullName evidence="2">Dimerization domain protein, hAT family</fullName>
    </submittedName>
</protein>
<dbReference type="OrthoDB" id="5869280at2759"/>